<name>A0A5B8ML91_9CHLO</name>
<dbReference type="PANTHER" id="PTHR12553:SF70">
    <property type="entry name" value="RIBONUCLEASE Z"/>
    <property type="match status" value="1"/>
</dbReference>
<evidence type="ECO:0000256" key="2">
    <source>
        <dbReference type="ARBA" id="ARBA00001947"/>
    </source>
</evidence>
<evidence type="ECO:0000256" key="4">
    <source>
        <dbReference type="ARBA" id="ARBA00012477"/>
    </source>
</evidence>
<dbReference type="PANTHER" id="PTHR12553">
    <property type="entry name" value="ZINC PHOSPHODIESTERASE ELAC PROTEIN 2"/>
    <property type="match status" value="1"/>
</dbReference>
<evidence type="ECO:0000256" key="10">
    <source>
        <dbReference type="ARBA" id="ARBA00022833"/>
    </source>
</evidence>
<keyword evidence="5" id="KW-0819">tRNA processing</keyword>
<dbReference type="GO" id="GO:1990180">
    <property type="term" value="P:mitochondrial tRNA 3'-end processing"/>
    <property type="evidence" value="ECO:0007669"/>
    <property type="project" value="TreeGrafter"/>
</dbReference>
<evidence type="ECO:0000256" key="9">
    <source>
        <dbReference type="ARBA" id="ARBA00022801"/>
    </source>
</evidence>
<dbReference type="OrthoDB" id="527344at2759"/>
<evidence type="ECO:0000313" key="13">
    <source>
        <dbReference type="Proteomes" id="UP000316726"/>
    </source>
</evidence>
<proteinExistence type="inferred from homology"/>
<dbReference type="Pfam" id="PF12706">
    <property type="entry name" value="Lactamase_B_2"/>
    <property type="match status" value="1"/>
</dbReference>
<dbReference type="Gene3D" id="3.60.15.10">
    <property type="entry name" value="Ribonuclease Z/Hydroxyacylglutathione hydrolase-like"/>
    <property type="match status" value="3"/>
</dbReference>
<feature type="domain" description="Metallo-beta-lactamase" evidence="11">
    <location>
        <begin position="467"/>
        <end position="662"/>
    </location>
</feature>
<dbReference type="InterPro" id="IPR036866">
    <property type="entry name" value="RibonucZ/Hydroxyglut_hydro"/>
</dbReference>
<evidence type="ECO:0000256" key="6">
    <source>
        <dbReference type="ARBA" id="ARBA00022722"/>
    </source>
</evidence>
<comment type="cofactor">
    <cofactor evidence="2">
        <name>Zn(2+)</name>
        <dbReference type="ChEBI" id="CHEBI:29105"/>
    </cofactor>
</comment>
<dbReference type="GO" id="GO:0046872">
    <property type="term" value="F:metal ion binding"/>
    <property type="evidence" value="ECO:0007669"/>
    <property type="project" value="UniProtKB-KW"/>
</dbReference>
<dbReference type="GO" id="GO:0005739">
    <property type="term" value="C:mitochondrion"/>
    <property type="evidence" value="ECO:0007669"/>
    <property type="project" value="TreeGrafter"/>
</dbReference>
<keyword evidence="10" id="KW-0862">Zinc</keyword>
<keyword evidence="6" id="KW-0540">Nuclease</keyword>
<evidence type="ECO:0000256" key="1">
    <source>
        <dbReference type="ARBA" id="ARBA00000402"/>
    </source>
</evidence>
<dbReference type="CDD" id="cd07718">
    <property type="entry name" value="RNaseZ_ELAC1_ELAC2-C-term-like_MBL-fold"/>
    <property type="match status" value="1"/>
</dbReference>
<dbReference type="EC" id="3.1.26.11" evidence="4"/>
<dbReference type="STRING" id="1764295.A0A5B8ML91"/>
<dbReference type="Proteomes" id="UP000316726">
    <property type="component" value="Chromosome 3"/>
</dbReference>
<evidence type="ECO:0000256" key="3">
    <source>
        <dbReference type="ARBA" id="ARBA00007823"/>
    </source>
</evidence>
<gene>
    <name evidence="12" type="ORF">A3770_03p26700</name>
</gene>
<dbReference type="SUPFAM" id="SSF56281">
    <property type="entry name" value="Metallo-hydrolase/oxidoreductase"/>
    <property type="match status" value="1"/>
</dbReference>
<comment type="similarity">
    <text evidence="3">Belongs to the RNase Z family.</text>
</comment>
<dbReference type="InterPro" id="IPR001279">
    <property type="entry name" value="Metallo-B-lactamas"/>
</dbReference>
<reference evidence="12 13" key="1">
    <citation type="submission" date="2018-07" db="EMBL/GenBank/DDBJ databases">
        <title>The complete nuclear genome of the prasinophyte Chloropicon primus (CCMP1205).</title>
        <authorList>
            <person name="Pombert J.-F."/>
            <person name="Otis C."/>
            <person name="Turmel M."/>
            <person name="Lemieux C."/>
        </authorList>
    </citation>
    <scope>NUCLEOTIDE SEQUENCE [LARGE SCALE GENOMIC DNA]</scope>
    <source>
        <strain evidence="12 13">CCMP1205</strain>
    </source>
</reference>
<evidence type="ECO:0000256" key="7">
    <source>
        <dbReference type="ARBA" id="ARBA00022723"/>
    </source>
</evidence>
<evidence type="ECO:0000256" key="5">
    <source>
        <dbReference type="ARBA" id="ARBA00022694"/>
    </source>
</evidence>
<comment type="catalytic activity">
    <reaction evidence="1">
        <text>Endonucleolytic cleavage of RNA, removing extra 3' nucleotides from tRNA precursor, generating 3' termini of tRNAs. A 3'-hydroxy group is left at the tRNA terminus and a 5'-phosphoryl group is left at the trailer molecule.</text>
        <dbReference type="EC" id="3.1.26.11"/>
    </reaction>
</comment>
<evidence type="ECO:0000313" key="12">
    <source>
        <dbReference type="EMBL" id="QDZ20152.1"/>
    </source>
</evidence>
<evidence type="ECO:0000259" key="11">
    <source>
        <dbReference type="Pfam" id="PF12706"/>
    </source>
</evidence>
<keyword evidence="13" id="KW-1185">Reference proteome</keyword>
<dbReference type="AlphaFoldDB" id="A0A5B8ML91"/>
<evidence type="ECO:0000256" key="8">
    <source>
        <dbReference type="ARBA" id="ARBA00022759"/>
    </source>
</evidence>
<accession>A0A5B8ML91</accession>
<keyword evidence="9" id="KW-0378">Hydrolase</keyword>
<dbReference type="GO" id="GO:0042781">
    <property type="term" value="F:3'-tRNA processing endoribonuclease activity"/>
    <property type="evidence" value="ECO:0007669"/>
    <property type="project" value="UniProtKB-EC"/>
</dbReference>
<dbReference type="InterPro" id="IPR047151">
    <property type="entry name" value="RNZ2-like"/>
</dbReference>
<sequence length="736" mass="80027">MGKPCARVCVIRAEGDGVEPVLVLQTEKGSWCRLNHGTAVGPPQYMFGAPEGLSRLLLTHRRILGEDGPPLPSPSLKAIFASTLHPNQVGGLVGLFLRLKADGHEKVHLFGPRGLVGPLLFNCQNIVRWTYPYVLVTEHEDDTPTTLVYSDDLIDVWVTSGQPGERLDGLARFGPSGDFPDASTFAALSESSVCLPREQLGRRAAEARGEGNRRAAPSPVLAHCIKLKKIEKLVVIVDCASEGEAGTLLRSGFWACLAENQSCISQVFHRSAEDAMKSQSYHSLLAALSGATHVNMRSGAHMEFGFSGSLKTLLKLSGVDKRAFKLPVSESAGSIGCGQGEQNMLSWAGVFHSFGLFDDGRWEAEEVPRDTLNDRFRLALGTENSESSSSDNGEAQVVEDGNRGAASLLRDSILRGGSAQRAEPAAKRHCKEAGGVRVVFFGTGCAEPSKYRGGTGILVEWGSGSMLLDCGESVWGQMIRHFGKKKALKKLSSLSCLWISHKHADHLLGLVSLLHNRPPSSKRLLLIGPHVAFKWLRSCDPSLLGKCVFKHHTHFMKDPEILQRFMAPLGIAHFASIPVYHCRDSYAVVFGHRAGWKISFSGDCRPCRSFVEASKGSTVLIHEATFETKYHKHAERKNHCTITEALEVSKQVGAGITILTHFSQRYPYIPMELQEIMKGEGCGERETSTPPVLVAFDGMCVELSRLSEYAATTPRVAQLLTSEAAVEGALDDKVGA</sequence>
<keyword evidence="8" id="KW-0255">Endonuclease</keyword>
<dbReference type="EMBL" id="CP031036">
    <property type="protein sequence ID" value="QDZ20152.1"/>
    <property type="molecule type" value="Genomic_DNA"/>
</dbReference>
<keyword evidence="7" id="KW-0479">Metal-binding</keyword>
<organism evidence="12 13">
    <name type="scientific">Chloropicon primus</name>
    <dbReference type="NCBI Taxonomy" id="1764295"/>
    <lineage>
        <taxon>Eukaryota</taxon>
        <taxon>Viridiplantae</taxon>
        <taxon>Chlorophyta</taxon>
        <taxon>Chloropicophyceae</taxon>
        <taxon>Chloropicales</taxon>
        <taxon>Chloropicaceae</taxon>
        <taxon>Chloropicon</taxon>
    </lineage>
</organism>
<protein>
    <recommendedName>
        <fullName evidence="4">ribonuclease Z</fullName>
        <ecNumber evidence="4">3.1.26.11</ecNumber>
    </recommendedName>
</protein>